<name>A0ABN1B0F8_9ACTN</name>
<dbReference type="Pfam" id="PF01478">
    <property type="entry name" value="Peptidase_A24"/>
    <property type="match status" value="1"/>
</dbReference>
<keyword evidence="3" id="KW-0812">Transmembrane</keyword>
<evidence type="ECO:0000313" key="6">
    <source>
        <dbReference type="Proteomes" id="UP001500909"/>
    </source>
</evidence>
<dbReference type="PANTHER" id="PTHR30487:SF0">
    <property type="entry name" value="PREPILIN LEADER PEPTIDASE_N-METHYLTRANSFERASE-RELATED"/>
    <property type="match status" value="1"/>
</dbReference>
<dbReference type="PRINTS" id="PR00864">
    <property type="entry name" value="PREPILNPTASE"/>
</dbReference>
<feature type="transmembrane region" description="Helical" evidence="3">
    <location>
        <begin position="114"/>
        <end position="134"/>
    </location>
</feature>
<evidence type="ECO:0000256" key="2">
    <source>
        <dbReference type="RuleBase" id="RU003793"/>
    </source>
</evidence>
<protein>
    <submittedName>
        <fullName evidence="5">A24 family peptidase</fullName>
    </submittedName>
</protein>
<comment type="caution">
    <text evidence="5">The sequence shown here is derived from an EMBL/GenBank/DDBJ whole genome shotgun (WGS) entry which is preliminary data.</text>
</comment>
<evidence type="ECO:0000259" key="4">
    <source>
        <dbReference type="Pfam" id="PF01478"/>
    </source>
</evidence>
<feature type="transmembrane region" description="Helical" evidence="3">
    <location>
        <begin position="140"/>
        <end position="159"/>
    </location>
</feature>
<dbReference type="PANTHER" id="PTHR30487">
    <property type="entry name" value="TYPE 4 PREPILIN-LIKE PROTEINS LEADER PEPTIDE-PROCESSING ENZYME"/>
    <property type="match status" value="1"/>
</dbReference>
<sequence>MHPLLIVLAAAYGAATGLLVPRAAYRLAVEPEEDRRTTCPGGHPITGVAGGWLGLARCPAAAPPVLVPAAAPAALATASPAACRTYGPARTAAPLVTAVVCALLAAAAGPRPELAVWLLLAPVAVVLGTVDAAVHRLPDVLTLPAAGATAALLGAAGLLPGHGGSWTGALLGGLALAGGYFVLFLIRPDGLGFGDVKLALTLGTALGWYGWGVLFLGAFAGFVLGSVYGVGMMIMQRAGRKSAMPFGPFMALGALLGLLLGAYGAS</sequence>
<proteinExistence type="inferred from homology"/>
<keyword evidence="6" id="KW-1185">Reference proteome</keyword>
<organism evidence="5 6">
    <name type="scientific">Streptomyces olivaceiscleroticus</name>
    <dbReference type="NCBI Taxonomy" id="68245"/>
    <lineage>
        <taxon>Bacteria</taxon>
        <taxon>Bacillati</taxon>
        <taxon>Actinomycetota</taxon>
        <taxon>Actinomycetes</taxon>
        <taxon>Kitasatosporales</taxon>
        <taxon>Streptomycetaceae</taxon>
        <taxon>Streptomyces</taxon>
    </lineage>
</organism>
<dbReference type="EMBL" id="BAAABY010000045">
    <property type="protein sequence ID" value="GAA0487342.1"/>
    <property type="molecule type" value="Genomic_DNA"/>
</dbReference>
<keyword evidence="3" id="KW-1133">Transmembrane helix</keyword>
<feature type="transmembrane region" description="Helical" evidence="3">
    <location>
        <begin position="166"/>
        <end position="186"/>
    </location>
</feature>
<reference evidence="5 6" key="1">
    <citation type="journal article" date="2019" name="Int. J. Syst. Evol. Microbiol.">
        <title>The Global Catalogue of Microorganisms (GCM) 10K type strain sequencing project: providing services to taxonomists for standard genome sequencing and annotation.</title>
        <authorList>
            <consortium name="The Broad Institute Genomics Platform"/>
            <consortium name="The Broad Institute Genome Sequencing Center for Infectious Disease"/>
            <person name="Wu L."/>
            <person name="Ma J."/>
        </authorList>
    </citation>
    <scope>NUCLEOTIDE SEQUENCE [LARGE SCALE GENOMIC DNA]</scope>
    <source>
        <strain evidence="5 6">JCM 4805</strain>
    </source>
</reference>
<feature type="transmembrane region" description="Helical" evidence="3">
    <location>
        <begin position="206"/>
        <end position="231"/>
    </location>
</feature>
<keyword evidence="3" id="KW-0472">Membrane</keyword>
<evidence type="ECO:0000256" key="3">
    <source>
        <dbReference type="SAM" id="Phobius"/>
    </source>
</evidence>
<dbReference type="RefSeq" id="WP_346098498.1">
    <property type="nucleotide sequence ID" value="NZ_BAAABY010000045.1"/>
</dbReference>
<feature type="domain" description="Prepilin type IV endopeptidase peptidase" evidence="4">
    <location>
        <begin position="119"/>
        <end position="229"/>
    </location>
</feature>
<dbReference type="Gene3D" id="1.20.120.1220">
    <property type="match status" value="1"/>
</dbReference>
<dbReference type="InterPro" id="IPR000045">
    <property type="entry name" value="Prepilin_IV_endopep_pep"/>
</dbReference>
<evidence type="ECO:0000256" key="1">
    <source>
        <dbReference type="ARBA" id="ARBA00005801"/>
    </source>
</evidence>
<dbReference type="InterPro" id="IPR050882">
    <property type="entry name" value="Prepilin_peptidase/N-MTase"/>
</dbReference>
<dbReference type="InterPro" id="IPR014032">
    <property type="entry name" value="Peptidase_A24A_bac"/>
</dbReference>
<dbReference type="Proteomes" id="UP001500909">
    <property type="component" value="Unassembled WGS sequence"/>
</dbReference>
<accession>A0ABN1B0F8</accession>
<feature type="transmembrane region" description="Helical" evidence="3">
    <location>
        <begin position="243"/>
        <end position="265"/>
    </location>
</feature>
<gene>
    <name evidence="5" type="ORF">GCM10010361_60240</name>
</gene>
<comment type="similarity">
    <text evidence="1 2">Belongs to the peptidase A24 family.</text>
</comment>
<evidence type="ECO:0000313" key="5">
    <source>
        <dbReference type="EMBL" id="GAA0487342.1"/>
    </source>
</evidence>